<reference evidence="2" key="1">
    <citation type="submission" date="2022-07" db="EMBL/GenBank/DDBJ databases">
        <title>Fungi with potential for degradation of polypropylene.</title>
        <authorList>
            <person name="Gostincar C."/>
        </authorList>
    </citation>
    <scope>NUCLEOTIDE SEQUENCE</scope>
    <source>
        <strain evidence="2">EXF-13287</strain>
    </source>
</reference>
<feature type="domain" description="2EXR" evidence="1">
    <location>
        <begin position="3"/>
        <end position="113"/>
    </location>
</feature>
<dbReference type="EMBL" id="JANBVN010000033">
    <property type="protein sequence ID" value="KAJ9160618.1"/>
    <property type="molecule type" value="Genomic_DNA"/>
</dbReference>
<comment type="caution">
    <text evidence="2">The sequence shown here is derived from an EMBL/GenBank/DDBJ whole genome shotgun (WGS) entry which is preliminary data.</text>
</comment>
<dbReference type="Proteomes" id="UP001174691">
    <property type="component" value="Unassembled WGS sequence"/>
</dbReference>
<dbReference type="InterPro" id="IPR045518">
    <property type="entry name" value="2EXR"/>
</dbReference>
<sequence length="346" mass="39382">MSFPKFSDFPAEIQDCIWDFVVQQPAIHFFEPVRGPNTYATAIENGRPRLRKKYSLKLDRRSGYYQRADLARTCRGARDAINRFRKRTADPWIVTDETGRDRALLIDSEVDVICLKPRRRNYAPSSDLLRPSGYRAKVRNLALEYPGDLFSTPPAERHCPFCGSKDVGKDGDPSSWARIVSRSTQCDLIQEVITKYENLEKLYLVVDGLPQPRDVSPASPPQLVRYGTTAPSTGQREVFVARGGAYAEPVSYMTSLERSYTSMGVVPLRRAARAASDQRRREIRAQMDHIFYALYSAVDPDVESKENQVYREGEGSAWTLEHEELGPWKEETRSIEFRVLAGETSD</sequence>
<protein>
    <recommendedName>
        <fullName evidence="1">2EXR domain-containing protein</fullName>
    </recommendedName>
</protein>
<evidence type="ECO:0000259" key="1">
    <source>
        <dbReference type="Pfam" id="PF20150"/>
    </source>
</evidence>
<keyword evidence="3" id="KW-1185">Reference proteome</keyword>
<dbReference type="Pfam" id="PF20150">
    <property type="entry name" value="2EXR"/>
    <property type="match status" value="1"/>
</dbReference>
<gene>
    <name evidence="2" type="ORF">NKR19_g3066</name>
</gene>
<evidence type="ECO:0000313" key="2">
    <source>
        <dbReference type="EMBL" id="KAJ9160618.1"/>
    </source>
</evidence>
<dbReference type="AlphaFoldDB" id="A0AA38RXN7"/>
<accession>A0AA38RXN7</accession>
<evidence type="ECO:0000313" key="3">
    <source>
        <dbReference type="Proteomes" id="UP001174691"/>
    </source>
</evidence>
<proteinExistence type="predicted"/>
<name>A0AA38RXN7_9PEZI</name>
<organism evidence="2 3">
    <name type="scientific">Coniochaeta hoffmannii</name>
    <dbReference type="NCBI Taxonomy" id="91930"/>
    <lineage>
        <taxon>Eukaryota</taxon>
        <taxon>Fungi</taxon>
        <taxon>Dikarya</taxon>
        <taxon>Ascomycota</taxon>
        <taxon>Pezizomycotina</taxon>
        <taxon>Sordariomycetes</taxon>
        <taxon>Sordariomycetidae</taxon>
        <taxon>Coniochaetales</taxon>
        <taxon>Coniochaetaceae</taxon>
        <taxon>Coniochaeta</taxon>
    </lineage>
</organism>